<sequence>MSHVFGLLDVLKRCMRAIGGKKNAKKMKLRGRMQTQNWEGMISHKGEHNPSSYHIERTVSHSIACTPLKGKQKAKK</sequence>
<dbReference type="AlphaFoldDB" id="A0A0S3RVC2"/>
<keyword evidence="2" id="KW-1185">Reference proteome</keyword>
<proteinExistence type="predicted"/>
<organism evidence="1 2">
    <name type="scientific">Vigna angularis var. angularis</name>
    <dbReference type="NCBI Taxonomy" id="157739"/>
    <lineage>
        <taxon>Eukaryota</taxon>
        <taxon>Viridiplantae</taxon>
        <taxon>Streptophyta</taxon>
        <taxon>Embryophyta</taxon>
        <taxon>Tracheophyta</taxon>
        <taxon>Spermatophyta</taxon>
        <taxon>Magnoliopsida</taxon>
        <taxon>eudicotyledons</taxon>
        <taxon>Gunneridae</taxon>
        <taxon>Pentapetalae</taxon>
        <taxon>rosids</taxon>
        <taxon>fabids</taxon>
        <taxon>Fabales</taxon>
        <taxon>Fabaceae</taxon>
        <taxon>Papilionoideae</taxon>
        <taxon>50 kb inversion clade</taxon>
        <taxon>NPAAA clade</taxon>
        <taxon>indigoferoid/millettioid clade</taxon>
        <taxon>Phaseoleae</taxon>
        <taxon>Vigna</taxon>
    </lineage>
</organism>
<dbReference type="Proteomes" id="UP000291084">
    <property type="component" value="Chromosome 4"/>
</dbReference>
<reference evidence="1 2" key="1">
    <citation type="journal article" date="2015" name="Sci. Rep.">
        <title>The power of single molecule real-time sequencing technology in the de novo assembly of a eukaryotic genome.</title>
        <authorList>
            <person name="Sakai H."/>
            <person name="Naito K."/>
            <person name="Ogiso-Tanaka E."/>
            <person name="Takahashi Y."/>
            <person name="Iseki K."/>
            <person name="Muto C."/>
            <person name="Satou K."/>
            <person name="Teruya K."/>
            <person name="Shiroma A."/>
            <person name="Shimoji M."/>
            <person name="Hirano T."/>
            <person name="Itoh T."/>
            <person name="Kaga A."/>
            <person name="Tomooka N."/>
        </authorList>
    </citation>
    <scope>NUCLEOTIDE SEQUENCE [LARGE SCALE GENOMIC DNA]</scope>
    <source>
        <strain evidence="2">cv. Shumari</strain>
    </source>
</reference>
<evidence type="ECO:0000313" key="1">
    <source>
        <dbReference type="EMBL" id="BAT84570.1"/>
    </source>
</evidence>
<name>A0A0S3RVC2_PHAAN</name>
<gene>
    <name evidence="1" type="primary">Vigan.04G198300</name>
    <name evidence="1" type="ORF">VIGAN_04198300</name>
</gene>
<protein>
    <submittedName>
        <fullName evidence="1">Uncharacterized protein</fullName>
    </submittedName>
</protein>
<dbReference type="EMBL" id="AP015037">
    <property type="protein sequence ID" value="BAT84570.1"/>
    <property type="molecule type" value="Genomic_DNA"/>
</dbReference>
<evidence type="ECO:0000313" key="2">
    <source>
        <dbReference type="Proteomes" id="UP000291084"/>
    </source>
</evidence>
<accession>A0A0S3RVC2</accession>